<dbReference type="InterPro" id="IPR000160">
    <property type="entry name" value="GGDEF_dom"/>
</dbReference>
<dbReference type="CDD" id="cd09679">
    <property type="entry name" value="Cas10_III"/>
    <property type="match status" value="1"/>
</dbReference>
<dbReference type="InterPro" id="IPR013407">
    <property type="entry name" value="CRISPR-assoc_prot_Cmr2"/>
</dbReference>
<dbReference type="GO" id="GO:0051607">
    <property type="term" value="P:defense response to virus"/>
    <property type="evidence" value="ECO:0007669"/>
    <property type="project" value="UniProtKB-KW"/>
</dbReference>
<dbReference type="InterPro" id="IPR038242">
    <property type="entry name" value="Cmr2_N"/>
</dbReference>
<keyword evidence="2" id="KW-0051">Antiviral defense</keyword>
<dbReference type="OrthoDB" id="9758700at2"/>
<dbReference type="GO" id="GO:0000166">
    <property type="term" value="F:nucleotide binding"/>
    <property type="evidence" value="ECO:0007669"/>
    <property type="project" value="UniProtKB-KW"/>
</dbReference>
<dbReference type="PROSITE" id="PS50887">
    <property type="entry name" value="GGDEF"/>
    <property type="match status" value="1"/>
</dbReference>
<keyword evidence="1" id="KW-0547">Nucleotide-binding</keyword>
<dbReference type="EMBL" id="BALG01000055">
    <property type="protein sequence ID" value="GAC41918.1"/>
    <property type="molecule type" value="Genomic_DNA"/>
</dbReference>
<dbReference type="InterPro" id="IPR054767">
    <property type="entry name" value="Cas10-Cmr2_palm2"/>
</dbReference>
<evidence type="ECO:0000313" key="4">
    <source>
        <dbReference type="EMBL" id="GAC41918.1"/>
    </source>
</evidence>
<evidence type="ECO:0000256" key="2">
    <source>
        <dbReference type="ARBA" id="ARBA00023118"/>
    </source>
</evidence>
<sequence length="622" mass="71625">MERNESMQTLMLFSIGPVQEFIAQARRTRDLWFGSHLLSELSKEAAMEWIERGGELIFPYVTREMLEDKAKLGGLKVANKILGLIDAPGHEGAKQTALHVRQAVENKWMQYADDVKQWMERNGMERSVNPAIWKRQVNDVLEFHAVWSRLDAKERYADVLQQTERLMEARKTLKDFKQNNPGQRFGEKKSSLDGARESVLLEEPQHRQRYLCLGINDQETLDAISLVKRLSLKIEKQGHTFPSVCDVAFHPFKAALAADPQLQRTADEYMRNIRSQYGGVLKFNDVQAGEPDSRLFYAGRRLEEFVEEAAEGVSAEERKRIVAHIEECLQAVYKKAMPSPYYAFMLCDGDRMGESLRRLTTYEDHQRFSLHLTQFASEAEQIVKRHHGQLVYSGGDDVMAYMPITSCLDVSDELYDTFTGVMREAVPESISDVVQPTLSIGIAIAHMLEPLEEVRKLAAEAEKLAKRRRNELAIRFQKRGGGDAMNISLSFDHNPNPVHTMKRLQQCYREGLFSAQFAYELRALYREYDSMWRRCPERFADPAQLHKLMVGEVERLVWKKKPEHAASDKLEEKYMPLLREFLEGVAADVLKRTRLLAEQHILAITFVKEGDIRHERIENSSA</sequence>
<dbReference type="InterPro" id="IPR043128">
    <property type="entry name" value="Rev_trsase/Diguanyl_cyclase"/>
</dbReference>
<keyword evidence="5" id="KW-1185">Reference proteome</keyword>
<organism evidence="4 5">
    <name type="scientific">Paenibacillus popilliae ATCC 14706</name>
    <dbReference type="NCBI Taxonomy" id="1212764"/>
    <lineage>
        <taxon>Bacteria</taxon>
        <taxon>Bacillati</taxon>
        <taxon>Bacillota</taxon>
        <taxon>Bacilli</taxon>
        <taxon>Bacillales</taxon>
        <taxon>Paenibacillaceae</taxon>
        <taxon>Paenibacillus</taxon>
    </lineage>
</organism>
<evidence type="ECO:0000256" key="1">
    <source>
        <dbReference type="ARBA" id="ARBA00022741"/>
    </source>
</evidence>
<evidence type="ECO:0000259" key="3">
    <source>
        <dbReference type="PROSITE" id="PS50887"/>
    </source>
</evidence>
<protein>
    <submittedName>
        <fullName evidence="4">Predicted hydrolase</fullName>
    </submittedName>
</protein>
<dbReference type="Gene3D" id="3.30.70.2220">
    <property type="entry name" value="CRISPR-Cas system, Cmr2 subunit, D1 domain, cysteine cluster"/>
    <property type="match status" value="1"/>
</dbReference>
<dbReference type="Gene3D" id="3.30.70.270">
    <property type="match status" value="1"/>
</dbReference>
<dbReference type="RefSeq" id="WP_006285301.1">
    <property type="nucleotide sequence ID" value="NZ_BALG01000055.1"/>
</dbReference>
<name>M9M3T2_PAEPP</name>
<dbReference type="GO" id="GO:0016787">
    <property type="term" value="F:hydrolase activity"/>
    <property type="evidence" value="ECO:0007669"/>
    <property type="project" value="UniProtKB-KW"/>
</dbReference>
<accession>M9M3T2</accession>
<feature type="domain" description="GGDEF" evidence="3">
    <location>
        <begin position="340"/>
        <end position="477"/>
    </location>
</feature>
<dbReference type="Proteomes" id="UP000029453">
    <property type="component" value="Unassembled WGS sequence"/>
</dbReference>
<comment type="caution">
    <text evidence="4">The sequence shown here is derived from an EMBL/GenBank/DDBJ whole genome shotgun (WGS) entry which is preliminary data.</text>
</comment>
<dbReference type="Pfam" id="PF22335">
    <property type="entry name" value="Cas10-Cmr2_palm2"/>
    <property type="match status" value="1"/>
</dbReference>
<dbReference type="InterPro" id="IPR024615">
    <property type="entry name" value="CRISPR-assoc_Cmr2_N"/>
</dbReference>
<dbReference type="AlphaFoldDB" id="M9M3T2"/>
<evidence type="ECO:0000313" key="5">
    <source>
        <dbReference type="Proteomes" id="UP000029453"/>
    </source>
</evidence>
<gene>
    <name evidence="4" type="ORF">PPOP_1275</name>
</gene>
<proteinExistence type="predicted"/>
<keyword evidence="4" id="KW-0378">Hydrolase</keyword>
<dbReference type="Pfam" id="PF12469">
    <property type="entry name" value="Cmr2_N"/>
    <property type="match status" value="1"/>
</dbReference>
<dbReference type="NCBIfam" id="TIGR02577">
    <property type="entry name" value="cas_TM1794_Cmr2"/>
    <property type="match status" value="1"/>
</dbReference>
<reference evidence="4 5" key="1">
    <citation type="submission" date="2012-10" db="EMBL/GenBank/DDBJ databases">
        <title>Draft Genome Sequence of Paenibacillus popilliae ATCC 14706T.</title>
        <authorList>
            <person name="Iiyama K."/>
            <person name="Mori K."/>
            <person name="Mon H."/>
            <person name="Chieda Y."/>
            <person name="Lee J.M."/>
            <person name="Kusakabe T."/>
            <person name="Tashiro K."/>
            <person name="Asano S."/>
            <person name="Yasunaga-Aoki C."/>
            <person name="Shimizu S."/>
        </authorList>
    </citation>
    <scope>NUCLEOTIDE SEQUENCE [LARGE SCALE GENOMIC DNA]</scope>
    <source>
        <strain evidence="4 5">ATCC 14706</strain>
    </source>
</reference>